<gene>
    <name evidence="1" type="ORF">SDC9_50523</name>
</gene>
<protein>
    <submittedName>
        <fullName evidence="1">Uncharacterized protein</fullName>
    </submittedName>
</protein>
<name>A0A644WL76_9ZZZZ</name>
<sequence>MEIRPLVKFLLIELPPSPEISNEKGRKRPEKGPFRRNGPVRLLLQADLGKEFVEILGAPLEEGLVLGGILVEAVPAEVLDEGFPRLGFHHLREDAVPVFHLILGEVRCADDASPVREYHVHSLLLEARNTGKDLGKGFLGADANDPHFARLVLLEDLGEADDRSLHVAAEKGRNDFSARAGIDDELDARGIHAVGLGEFEEDEVVIVAEGGAYAHGHGGGIRLDGLEEILHGLPGRILLHGHGNPFGLQGGQGSEVVMGQLALAEEVVEHDEGGRGGEVLALTLLSLQIVPSCGAAAAGLVDHDDVLLHQLLVGQDLLHGAAEHVPSPAGVGRGDELDGPGWLPFRRSRPRGCEQRDEHKNCEQLFHSSVSPFKI</sequence>
<accession>A0A644WL76</accession>
<comment type="caution">
    <text evidence="1">The sequence shown here is derived from an EMBL/GenBank/DDBJ whole genome shotgun (WGS) entry which is preliminary data.</text>
</comment>
<reference evidence="1" key="1">
    <citation type="submission" date="2019-08" db="EMBL/GenBank/DDBJ databases">
        <authorList>
            <person name="Kucharzyk K."/>
            <person name="Murdoch R.W."/>
            <person name="Higgins S."/>
            <person name="Loffler F."/>
        </authorList>
    </citation>
    <scope>NUCLEOTIDE SEQUENCE</scope>
</reference>
<dbReference type="EMBL" id="VSSQ01001022">
    <property type="protein sequence ID" value="MPM04248.1"/>
    <property type="molecule type" value="Genomic_DNA"/>
</dbReference>
<proteinExistence type="predicted"/>
<organism evidence="1">
    <name type="scientific">bioreactor metagenome</name>
    <dbReference type="NCBI Taxonomy" id="1076179"/>
    <lineage>
        <taxon>unclassified sequences</taxon>
        <taxon>metagenomes</taxon>
        <taxon>ecological metagenomes</taxon>
    </lineage>
</organism>
<dbReference type="AlphaFoldDB" id="A0A644WL76"/>
<evidence type="ECO:0000313" key="1">
    <source>
        <dbReference type="EMBL" id="MPM04248.1"/>
    </source>
</evidence>